<accession>A0A653U9Y0</accession>
<dbReference type="Proteomes" id="UP000430202">
    <property type="component" value="Unassembled WGS sequence"/>
</dbReference>
<proteinExistence type="predicted"/>
<reference evidence="1 2" key="1">
    <citation type="submission" date="2019-10" db="EMBL/GenBank/DDBJ databases">
        <authorList>
            <person name="Karimi E."/>
        </authorList>
    </citation>
    <scope>NUCLEOTIDE SEQUENCE [LARGE SCALE GENOMIC DNA]</scope>
    <source>
        <strain evidence="1">Maribacter sp. 151</strain>
    </source>
</reference>
<evidence type="ECO:0000313" key="1">
    <source>
        <dbReference type="EMBL" id="VXB86350.1"/>
    </source>
</evidence>
<evidence type="ECO:0000313" key="2">
    <source>
        <dbReference type="Proteomes" id="UP000430202"/>
    </source>
</evidence>
<name>A0A653U9Y0_9FLAO</name>
<gene>
    <name evidence="1" type="ORF">MARI151_40099</name>
</gene>
<organism evidence="1 2">
    <name type="scientific">Maribacter litoralis</name>
    <dbReference type="NCBI Taxonomy" id="2059726"/>
    <lineage>
        <taxon>Bacteria</taxon>
        <taxon>Pseudomonadati</taxon>
        <taxon>Bacteroidota</taxon>
        <taxon>Flavobacteriia</taxon>
        <taxon>Flavobacteriales</taxon>
        <taxon>Flavobacteriaceae</taxon>
        <taxon>Maribacter</taxon>
    </lineage>
</organism>
<dbReference type="AlphaFoldDB" id="A0A653U9Y0"/>
<dbReference type="EMBL" id="CABWLR010000004">
    <property type="protein sequence ID" value="VXB86350.1"/>
    <property type="molecule type" value="Genomic_DNA"/>
</dbReference>
<protein>
    <submittedName>
        <fullName evidence="1">Uncharacterized protein</fullName>
    </submittedName>
</protein>
<keyword evidence="2" id="KW-1185">Reference proteome</keyword>
<sequence>MQINRNTPTIISSGYGIIFIYDYANAVTMTTHSLINRVINYFIYQMVQTTDPNITYIHGWTHTYVLHSLQGLNTICRIIFLICFFAHKIKVVLLQILQSYKYTQYPMKYSLSSYWAKVSYQQLLWKIRGFTLKNRTNNSIVVKCHWKADNKTLCSLPFLQP</sequence>